<reference evidence="2 3" key="1">
    <citation type="journal article" date="2022" name="bioRxiv">
        <title>Genomics of Preaxostyla Flagellates Illuminates Evolutionary Transitions and the Path Towards Mitochondrial Loss.</title>
        <authorList>
            <person name="Novak L.V.F."/>
            <person name="Treitli S.C."/>
            <person name="Pyrih J."/>
            <person name="Halakuc P."/>
            <person name="Pipaliya S.V."/>
            <person name="Vacek V."/>
            <person name="Brzon O."/>
            <person name="Soukal P."/>
            <person name="Eme L."/>
            <person name="Dacks J.B."/>
            <person name="Karnkowska A."/>
            <person name="Elias M."/>
            <person name="Hampl V."/>
        </authorList>
    </citation>
    <scope>NUCLEOTIDE SEQUENCE [LARGE SCALE GENOMIC DNA]</scope>
    <source>
        <strain evidence="2">NAU3</strain>
        <tissue evidence="2">Gut</tissue>
    </source>
</reference>
<name>A0ABQ9WK54_9EUKA</name>
<feature type="region of interest" description="Disordered" evidence="1">
    <location>
        <begin position="107"/>
        <end position="143"/>
    </location>
</feature>
<proteinExistence type="predicted"/>
<keyword evidence="3" id="KW-1185">Reference proteome</keyword>
<dbReference type="Proteomes" id="UP001281761">
    <property type="component" value="Unassembled WGS sequence"/>
</dbReference>
<sequence>MHLDLIPSSSDNPSLKGNEGEGQFVDQPDEEFRMIDDEAAFTMLHQQQSSLLEVPVRDIQLVLQCILQAITGSVRKQQHPLLPTVILNQDKRHSVFTLQLNRTGDISPSSLTNYTHSRHQHRSNVETEVEEQAEERDVKAEEPTIKKDPAKMEQTAEQAISSNTSHTLQTITRHNHMSSPSHPTLTSSPALYEFSSVAASIRRPLSPLLPFVACTKIRQQSLLVAFSSIWGQWCVSWRRHFWMMCECVHLPLFISLLLKYVTFLPVKSKFLVSLVLLLSLVPTNVDHNMLFFLFATNSLFMP</sequence>
<evidence type="ECO:0000256" key="1">
    <source>
        <dbReference type="SAM" id="MobiDB-lite"/>
    </source>
</evidence>
<comment type="caution">
    <text evidence="2">The sequence shown here is derived from an EMBL/GenBank/DDBJ whole genome shotgun (WGS) entry which is preliminary data.</text>
</comment>
<organism evidence="2 3">
    <name type="scientific">Blattamonas nauphoetae</name>
    <dbReference type="NCBI Taxonomy" id="2049346"/>
    <lineage>
        <taxon>Eukaryota</taxon>
        <taxon>Metamonada</taxon>
        <taxon>Preaxostyla</taxon>
        <taxon>Oxymonadida</taxon>
        <taxon>Blattamonas</taxon>
    </lineage>
</organism>
<accession>A0ABQ9WK54</accession>
<gene>
    <name evidence="2" type="ORF">BLNAU_25248</name>
</gene>
<evidence type="ECO:0000313" key="2">
    <source>
        <dbReference type="EMBL" id="KAK2939841.1"/>
    </source>
</evidence>
<evidence type="ECO:0000313" key="3">
    <source>
        <dbReference type="Proteomes" id="UP001281761"/>
    </source>
</evidence>
<dbReference type="EMBL" id="JARBJD010000831">
    <property type="protein sequence ID" value="KAK2939841.1"/>
    <property type="molecule type" value="Genomic_DNA"/>
</dbReference>
<feature type="region of interest" description="Disordered" evidence="1">
    <location>
        <begin position="1"/>
        <end position="27"/>
    </location>
</feature>
<protein>
    <submittedName>
        <fullName evidence="2">Uncharacterized protein</fullName>
    </submittedName>
</protein>